<dbReference type="PANTHER" id="PTHR30619">
    <property type="entry name" value="DNA INTERNALIZATION/COMPETENCE PROTEIN COMEC/REC2"/>
    <property type="match status" value="1"/>
</dbReference>
<name>A0ABW5Q5U2_9BACI</name>
<evidence type="ECO:0000256" key="6">
    <source>
        <dbReference type="SAM" id="Phobius"/>
    </source>
</evidence>
<gene>
    <name evidence="8" type="ORF">ACFSUN_19150</name>
</gene>
<dbReference type="SUPFAM" id="SSF56281">
    <property type="entry name" value="Metallo-hydrolase/oxidoreductase"/>
    <property type="match status" value="1"/>
</dbReference>
<evidence type="ECO:0000256" key="2">
    <source>
        <dbReference type="ARBA" id="ARBA00022475"/>
    </source>
</evidence>
<keyword evidence="9" id="KW-1185">Reference proteome</keyword>
<dbReference type="InterPro" id="IPR001279">
    <property type="entry name" value="Metallo-B-lactamas"/>
</dbReference>
<feature type="transmembrane region" description="Helical" evidence="6">
    <location>
        <begin position="482"/>
        <end position="502"/>
    </location>
</feature>
<dbReference type="EMBL" id="JBHUMX010000045">
    <property type="protein sequence ID" value="MFD2630889.1"/>
    <property type="molecule type" value="Genomic_DNA"/>
</dbReference>
<feature type="transmembrane region" description="Helical" evidence="6">
    <location>
        <begin position="240"/>
        <end position="259"/>
    </location>
</feature>
<feature type="transmembrane region" description="Helical" evidence="6">
    <location>
        <begin position="367"/>
        <end position="384"/>
    </location>
</feature>
<dbReference type="PANTHER" id="PTHR30619:SF1">
    <property type="entry name" value="RECOMBINATION PROTEIN 2"/>
    <property type="match status" value="1"/>
</dbReference>
<dbReference type="Proteomes" id="UP001597451">
    <property type="component" value="Unassembled WGS sequence"/>
</dbReference>
<keyword evidence="5 6" id="KW-0472">Membrane</keyword>
<accession>A0ABW5Q5U2</accession>
<comment type="caution">
    <text evidence="8">The sequence shown here is derived from an EMBL/GenBank/DDBJ whole genome shotgun (WGS) entry which is preliminary data.</text>
</comment>
<dbReference type="Pfam" id="PF03772">
    <property type="entry name" value="Competence"/>
    <property type="match status" value="1"/>
</dbReference>
<feature type="transmembrane region" description="Helical" evidence="6">
    <location>
        <begin position="50"/>
        <end position="67"/>
    </location>
</feature>
<dbReference type="InterPro" id="IPR035681">
    <property type="entry name" value="ComA-like_MBL"/>
</dbReference>
<dbReference type="InterPro" id="IPR004477">
    <property type="entry name" value="ComEC_N"/>
</dbReference>
<organism evidence="8 9">
    <name type="scientific">Oceanobacillus kapialis</name>
    <dbReference type="NCBI Taxonomy" id="481353"/>
    <lineage>
        <taxon>Bacteria</taxon>
        <taxon>Bacillati</taxon>
        <taxon>Bacillota</taxon>
        <taxon>Bacilli</taxon>
        <taxon>Bacillales</taxon>
        <taxon>Bacillaceae</taxon>
        <taxon>Oceanobacillus</taxon>
    </lineage>
</organism>
<evidence type="ECO:0000256" key="1">
    <source>
        <dbReference type="ARBA" id="ARBA00004651"/>
    </source>
</evidence>
<dbReference type="NCBIfam" id="TIGR00360">
    <property type="entry name" value="ComEC_N-term"/>
    <property type="match status" value="1"/>
</dbReference>
<feature type="transmembrane region" description="Helical" evidence="6">
    <location>
        <begin position="396"/>
        <end position="415"/>
    </location>
</feature>
<dbReference type="InterPro" id="IPR052159">
    <property type="entry name" value="Competence_DNA_uptake"/>
</dbReference>
<proteinExistence type="predicted"/>
<dbReference type="Pfam" id="PF13567">
    <property type="entry name" value="DUF4131"/>
    <property type="match status" value="1"/>
</dbReference>
<evidence type="ECO:0000256" key="5">
    <source>
        <dbReference type="ARBA" id="ARBA00023136"/>
    </source>
</evidence>
<feature type="transmembrane region" description="Helical" evidence="6">
    <location>
        <begin position="454"/>
        <end position="475"/>
    </location>
</feature>
<sequence length="764" mass="87223">MGNRRLKGNWHIVALAVAVSIITVLTSSYLIIICYILWLGFLFYRRRLGAMLLLLASALLSFFLLYIPAIDSSSFISESSLPEQNFAGRIVGPVEKNATRTQFTFEDYFTNQNFSILYFPKEKERMDFSSHLKTGATCEFTGEPELPDPSTNPGEFNYRYYLSTQKITHQVYIDSLQDISCAGQGTLHRFYTLRTNMMTYLDERLSDTTSAWMKGLVLGDDSAIPEETIELFQRWSLSHLLAISGLHVGLFVAFLYFFLVKCNVMTKEKAQWLIVFLLPAYAIIAGGEPSIWRASTMVICFIFLRKAMKRFSYTDVLSFVFLLLVCFDPYLVYHVGFQLSFLVTFGLLLSQRWIAKTSNLIIQGLKISFVAQMMILPILFHHFYTFQPLSILMNTLIVPYFSIVIIPSMFFFLLVSPFPIISPLDKLFVSLQELLLTILTFFDDNFYYPWSMGWMSIEVAIMYYGLFLAFMYLLQNGLNKQAFLLGTLMTVFVSVVIAKPYLSPYGRVTMLDIGQGDSFVIELPYRRGVFIIDAGAGVSFPEHIPTKTKYKRIIQPYLNSRGIYEIDALIVTHQDVDHSGSIPYLIKDYNPKQLIISDYFQPDRASIDLWEQEGLVVSQVKKGDQLRLGSKSFHVLAPMVDKGSPNENSIVLYGEFGGKSWLFTGDISKQEELELIDIYPSIEIDVLKVAHHGSSTSSDEVFLTKIKPDYSLISVGRDNRYGHPTNEVIETLEKIGTTILRTDDHGAVQYIFKEENGTFYKFLP</sequence>
<feature type="transmembrane region" description="Helical" evidence="6">
    <location>
        <begin position="12"/>
        <end position="38"/>
    </location>
</feature>
<comment type="subcellular location">
    <subcellularLocation>
        <location evidence="1">Cell membrane</location>
        <topology evidence="1">Multi-pass membrane protein</topology>
    </subcellularLocation>
</comment>
<dbReference type="InterPro" id="IPR004797">
    <property type="entry name" value="Competence_ComEC/Rec2"/>
</dbReference>
<keyword evidence="3 6" id="KW-0812">Transmembrane</keyword>
<dbReference type="NCBIfam" id="TIGR00361">
    <property type="entry name" value="ComEC_Rec2"/>
    <property type="match status" value="1"/>
</dbReference>
<evidence type="ECO:0000256" key="3">
    <source>
        <dbReference type="ARBA" id="ARBA00022692"/>
    </source>
</evidence>
<feature type="domain" description="Metallo-beta-lactamase" evidence="7">
    <location>
        <begin position="515"/>
        <end position="717"/>
    </location>
</feature>
<reference evidence="9" key="1">
    <citation type="journal article" date="2019" name="Int. J. Syst. Evol. Microbiol.">
        <title>The Global Catalogue of Microorganisms (GCM) 10K type strain sequencing project: providing services to taxonomists for standard genome sequencing and annotation.</title>
        <authorList>
            <consortium name="The Broad Institute Genomics Platform"/>
            <consortium name="The Broad Institute Genome Sequencing Center for Infectious Disease"/>
            <person name="Wu L."/>
            <person name="Ma J."/>
        </authorList>
    </citation>
    <scope>NUCLEOTIDE SEQUENCE [LARGE SCALE GENOMIC DNA]</scope>
    <source>
        <strain evidence="9">TISTR 1858</strain>
    </source>
</reference>
<keyword evidence="2" id="KW-1003">Cell membrane</keyword>
<dbReference type="RefSeq" id="WP_379564553.1">
    <property type="nucleotide sequence ID" value="NZ_JBHUMX010000045.1"/>
</dbReference>
<evidence type="ECO:0000256" key="4">
    <source>
        <dbReference type="ARBA" id="ARBA00022989"/>
    </source>
</evidence>
<dbReference type="SMART" id="SM00849">
    <property type="entry name" value="Lactamase_B"/>
    <property type="match status" value="1"/>
</dbReference>
<dbReference type="Gene3D" id="3.60.15.10">
    <property type="entry name" value="Ribonuclease Z/Hydroxyacylglutathione hydrolase-like"/>
    <property type="match status" value="1"/>
</dbReference>
<keyword evidence="4 6" id="KW-1133">Transmembrane helix</keyword>
<protein>
    <submittedName>
        <fullName evidence="8">DNA internalization-related competence protein ComEC/Rec2</fullName>
    </submittedName>
</protein>
<evidence type="ECO:0000313" key="8">
    <source>
        <dbReference type="EMBL" id="MFD2630889.1"/>
    </source>
</evidence>
<feature type="transmembrane region" description="Helical" evidence="6">
    <location>
        <begin position="271"/>
        <end position="304"/>
    </location>
</feature>
<dbReference type="InterPro" id="IPR036866">
    <property type="entry name" value="RibonucZ/Hydroxyglut_hydro"/>
</dbReference>
<feature type="transmembrane region" description="Helical" evidence="6">
    <location>
        <begin position="316"/>
        <end position="333"/>
    </location>
</feature>
<dbReference type="CDD" id="cd07731">
    <property type="entry name" value="ComA-like_MBL-fold"/>
    <property type="match status" value="1"/>
</dbReference>
<dbReference type="InterPro" id="IPR025405">
    <property type="entry name" value="DUF4131"/>
</dbReference>
<evidence type="ECO:0000259" key="7">
    <source>
        <dbReference type="SMART" id="SM00849"/>
    </source>
</evidence>
<dbReference type="Pfam" id="PF00753">
    <property type="entry name" value="Lactamase_B"/>
    <property type="match status" value="1"/>
</dbReference>
<evidence type="ECO:0000313" key="9">
    <source>
        <dbReference type="Proteomes" id="UP001597451"/>
    </source>
</evidence>